<dbReference type="AlphaFoldDB" id="F4WNB9"/>
<evidence type="ECO:0000313" key="1">
    <source>
        <dbReference type="EMBL" id="EGI64289.1"/>
    </source>
</evidence>
<proteinExistence type="predicted"/>
<sequence length="408" mass="46837">MKGKEQSKINGKIVKDLEKHIDATGKAMLVVFPVSIKMDEHNTKGRTETWIASGFRNPESLMAPRKLPLNLVFDESADLPTQCCARLTHRNTYYLPDFTNAVVPTIMNSRTPCPENHSRSVVSNGRWQRNTFITGVNQFYPYETAAINFRDSNRNRWLKDGTSYFRTVTPVCFREYRVTEMYASFVEDCEEFSSHRRHMAAPYGPGSIKSSVSARAARIEGSHARPADIGQHPLCSPMYRRPSFNGIDGLRPASSVREVVQFIREKILYRISKLKIDGPNAPNNYIHTSHFQIMFYDWPMHTPILCTFTKYWPTSFNIDNYVGEVQAKWTPWCDDLFRTDPVIASNGPMKTVLHVEDLVATFMTIAKTDSNLLNFICIARIPLNYTLGIEENSWPQLISRHFSFRNDI</sequence>
<reference evidence="1" key="1">
    <citation type="submission" date="2011-02" db="EMBL/GenBank/DDBJ databases">
        <title>The genome of the leaf-cutting ant Acromyrmex echinatior suggests key adaptations to social evolution and fungus farming.</title>
        <authorList>
            <person name="Nygaard S."/>
            <person name="Zhang G."/>
        </authorList>
    </citation>
    <scope>NUCLEOTIDE SEQUENCE</scope>
</reference>
<dbReference type="InParanoid" id="F4WNB9"/>
<gene>
    <name evidence="1" type="ORF">G5I_07274</name>
</gene>
<dbReference type="Proteomes" id="UP000007755">
    <property type="component" value="Unassembled WGS sequence"/>
</dbReference>
<name>F4WNB9_ACREC</name>
<evidence type="ECO:0000313" key="2">
    <source>
        <dbReference type="Proteomes" id="UP000007755"/>
    </source>
</evidence>
<organism evidence="2">
    <name type="scientific">Acromyrmex echinatior</name>
    <name type="common">Panamanian leafcutter ant</name>
    <name type="synonym">Acromyrmex octospinosus echinatior</name>
    <dbReference type="NCBI Taxonomy" id="103372"/>
    <lineage>
        <taxon>Eukaryota</taxon>
        <taxon>Metazoa</taxon>
        <taxon>Ecdysozoa</taxon>
        <taxon>Arthropoda</taxon>
        <taxon>Hexapoda</taxon>
        <taxon>Insecta</taxon>
        <taxon>Pterygota</taxon>
        <taxon>Neoptera</taxon>
        <taxon>Endopterygota</taxon>
        <taxon>Hymenoptera</taxon>
        <taxon>Apocrita</taxon>
        <taxon>Aculeata</taxon>
        <taxon>Formicoidea</taxon>
        <taxon>Formicidae</taxon>
        <taxon>Myrmicinae</taxon>
        <taxon>Acromyrmex</taxon>
    </lineage>
</organism>
<accession>F4WNB9</accession>
<protein>
    <submittedName>
        <fullName evidence="1">Uncharacterized protein</fullName>
    </submittedName>
</protein>
<dbReference type="EMBL" id="GL888236">
    <property type="protein sequence ID" value="EGI64289.1"/>
    <property type="molecule type" value="Genomic_DNA"/>
</dbReference>
<keyword evidence="2" id="KW-1185">Reference proteome</keyword>